<keyword evidence="2 11" id="KW-1003">Cell membrane</keyword>
<dbReference type="GeneTree" id="ENSGT01030000234555"/>
<evidence type="ECO:0000313" key="14">
    <source>
        <dbReference type="Ensembl" id="ENSPNYP00000007469.1"/>
    </source>
</evidence>
<dbReference type="GO" id="GO:0030425">
    <property type="term" value="C:dendrite"/>
    <property type="evidence" value="ECO:0007669"/>
    <property type="project" value="TreeGrafter"/>
</dbReference>
<reference evidence="14" key="1">
    <citation type="submission" date="2023-09" db="UniProtKB">
        <authorList>
            <consortium name="Ensembl"/>
        </authorList>
    </citation>
    <scope>IDENTIFICATION</scope>
</reference>
<feature type="region of interest" description="Disordered" evidence="12">
    <location>
        <begin position="312"/>
        <end position="335"/>
    </location>
</feature>
<keyword evidence="4 11" id="KW-1133">Transmembrane helix</keyword>
<dbReference type="PANTHER" id="PTHR24246:SF54">
    <property type="entry name" value="ADENOSINE RECEPTOR A1-RELATED"/>
    <property type="match status" value="1"/>
</dbReference>
<dbReference type="PROSITE" id="PS00237">
    <property type="entry name" value="G_PROTEIN_RECEP_F1_1"/>
    <property type="match status" value="1"/>
</dbReference>
<evidence type="ECO:0000256" key="10">
    <source>
        <dbReference type="ARBA" id="ARBA00023224"/>
    </source>
</evidence>
<evidence type="ECO:0000256" key="4">
    <source>
        <dbReference type="ARBA" id="ARBA00022989"/>
    </source>
</evidence>
<dbReference type="GO" id="GO:0001609">
    <property type="term" value="F:G protein-coupled adenosine receptor activity"/>
    <property type="evidence" value="ECO:0007669"/>
    <property type="project" value="UniProtKB-UniRule"/>
</dbReference>
<feature type="transmembrane region" description="Helical" evidence="11">
    <location>
        <begin position="93"/>
        <end position="115"/>
    </location>
</feature>
<evidence type="ECO:0000256" key="3">
    <source>
        <dbReference type="ARBA" id="ARBA00022692"/>
    </source>
</evidence>
<name>A0A3B4FCR5_9CICH</name>
<protein>
    <submittedName>
        <fullName evidence="14">Adenosine receptor A1-like</fullName>
    </submittedName>
</protein>
<evidence type="ECO:0000256" key="12">
    <source>
        <dbReference type="SAM" id="MobiDB-lite"/>
    </source>
</evidence>
<dbReference type="PRINTS" id="PR00237">
    <property type="entry name" value="GPCRRHODOPSN"/>
</dbReference>
<keyword evidence="8 11" id="KW-0675">Receptor</keyword>
<dbReference type="PRINTS" id="PR00424">
    <property type="entry name" value="ADENOSINER"/>
</dbReference>
<dbReference type="GO" id="GO:0005886">
    <property type="term" value="C:plasma membrane"/>
    <property type="evidence" value="ECO:0007669"/>
    <property type="project" value="UniProtKB-SubCell"/>
</dbReference>
<evidence type="ECO:0000256" key="6">
    <source>
        <dbReference type="ARBA" id="ARBA00023136"/>
    </source>
</evidence>
<dbReference type="Ensembl" id="ENSPNYT00000007652.1">
    <property type="protein sequence ID" value="ENSPNYP00000007469.1"/>
    <property type="gene ID" value="ENSPNYG00000005712.1"/>
</dbReference>
<feature type="transmembrane region" description="Helical" evidence="11">
    <location>
        <begin position="56"/>
        <end position="81"/>
    </location>
</feature>
<dbReference type="InterPro" id="IPR017452">
    <property type="entry name" value="GPCR_Rhodpsn_7TM"/>
</dbReference>
<comment type="subcellular location">
    <subcellularLocation>
        <location evidence="1 11">Cell membrane</location>
        <topology evidence="1 11">Multi-pass membrane protein</topology>
    </subcellularLocation>
</comment>
<dbReference type="PROSITE" id="PS50262">
    <property type="entry name" value="G_PROTEIN_RECEP_F1_2"/>
    <property type="match status" value="1"/>
</dbReference>
<dbReference type="InterPro" id="IPR000276">
    <property type="entry name" value="GPCR_Rhodpsn"/>
</dbReference>
<keyword evidence="7 11" id="KW-1015">Disulfide bond</keyword>
<gene>
    <name evidence="14" type="primary">ADORA3</name>
</gene>
<feature type="transmembrane region" description="Helical" evidence="11">
    <location>
        <begin position="29"/>
        <end position="49"/>
    </location>
</feature>
<proteinExistence type="inferred from homology"/>
<keyword evidence="6 11" id="KW-0472">Membrane</keyword>
<feature type="transmembrane region" description="Helical" evidence="11">
    <location>
        <begin position="179"/>
        <end position="205"/>
    </location>
</feature>
<evidence type="ECO:0000256" key="8">
    <source>
        <dbReference type="ARBA" id="ARBA00023170"/>
    </source>
</evidence>
<accession>A0A3B4FCR5</accession>
<dbReference type="PANTHER" id="PTHR24246">
    <property type="entry name" value="OLFACTORY RECEPTOR AND ADENOSINE RECEPTOR"/>
    <property type="match status" value="1"/>
</dbReference>
<dbReference type="SMART" id="SM01381">
    <property type="entry name" value="7TM_GPCR_Srsx"/>
    <property type="match status" value="1"/>
</dbReference>
<evidence type="ECO:0000256" key="5">
    <source>
        <dbReference type="ARBA" id="ARBA00023040"/>
    </source>
</evidence>
<keyword evidence="10 11" id="KW-0807">Transducer</keyword>
<comment type="similarity">
    <text evidence="11">Belongs to the G-protein coupled receptor 1 family.</text>
</comment>
<evidence type="ECO:0000256" key="2">
    <source>
        <dbReference type="ARBA" id="ARBA00022475"/>
    </source>
</evidence>
<dbReference type="Pfam" id="PF00001">
    <property type="entry name" value="7tm_1"/>
    <property type="match status" value="1"/>
</dbReference>
<keyword evidence="5 11" id="KW-0297">G-protein coupled receptor</keyword>
<feature type="domain" description="G-protein coupled receptors family 1 profile" evidence="13">
    <location>
        <begin position="38"/>
        <end position="287"/>
    </location>
</feature>
<evidence type="ECO:0000256" key="9">
    <source>
        <dbReference type="ARBA" id="ARBA00023180"/>
    </source>
</evidence>
<sequence length="335" mass="37845">MRVLFLNCFSKPHNATCLQFDTIYTVVEVLIAVICCLGNMLVILALWISRNIQQTTFCLIVSLAVADFLVGCVAIPLAVVVDERVKTSFKTCLFISCVVILLTFVSVLCLAAIAVDRFLRVCIPIRYKRTVTHRLSCCVVAACWFAAIPLSFTPMFGWHENETLNYTTCKFTDVIPMSYLVYFNFFLCTLTPLLVMTALYIYVFCTIRRSLRDKPGSHARNSYNYLRKEKQLAGSLFLVLALFALCWLPLHIMNCIQHFGNSEVPKQAFNVGIVLSHANSAVNPVVYAFKIQKIKRAYLKIWKECISCGTEKQESQISQTTDKSSSNNDSLAQNE</sequence>
<dbReference type="InterPro" id="IPR001634">
    <property type="entry name" value="Adenosn_rcpt"/>
</dbReference>
<feature type="compositionally biased region" description="Polar residues" evidence="12">
    <location>
        <begin position="315"/>
        <end position="335"/>
    </location>
</feature>
<dbReference type="SUPFAM" id="SSF81321">
    <property type="entry name" value="Family A G protein-coupled receptor-like"/>
    <property type="match status" value="1"/>
</dbReference>
<keyword evidence="9 11" id="KW-0325">Glycoprotein</keyword>
<dbReference type="Gene3D" id="1.20.1070.10">
    <property type="entry name" value="Rhodopsin 7-helix transmembrane proteins"/>
    <property type="match status" value="1"/>
</dbReference>
<dbReference type="STRING" id="303518.ENSPNYP00000007469"/>
<feature type="transmembrane region" description="Helical" evidence="11">
    <location>
        <begin position="232"/>
        <end position="250"/>
    </location>
</feature>
<feature type="transmembrane region" description="Helical" evidence="11">
    <location>
        <begin position="135"/>
        <end position="159"/>
    </location>
</feature>
<dbReference type="AlphaFoldDB" id="A0A3B4FCR5"/>
<evidence type="ECO:0000256" key="1">
    <source>
        <dbReference type="ARBA" id="ARBA00004651"/>
    </source>
</evidence>
<keyword evidence="3 11" id="KW-0812">Transmembrane</keyword>
<organism evidence="14">
    <name type="scientific">Pundamilia nyererei</name>
    <dbReference type="NCBI Taxonomy" id="303518"/>
    <lineage>
        <taxon>Eukaryota</taxon>
        <taxon>Metazoa</taxon>
        <taxon>Chordata</taxon>
        <taxon>Craniata</taxon>
        <taxon>Vertebrata</taxon>
        <taxon>Euteleostomi</taxon>
        <taxon>Actinopterygii</taxon>
        <taxon>Neopterygii</taxon>
        <taxon>Teleostei</taxon>
        <taxon>Neoteleostei</taxon>
        <taxon>Acanthomorphata</taxon>
        <taxon>Ovalentaria</taxon>
        <taxon>Cichlomorphae</taxon>
        <taxon>Cichliformes</taxon>
        <taxon>Cichlidae</taxon>
        <taxon>African cichlids</taxon>
        <taxon>Pseudocrenilabrinae</taxon>
        <taxon>Haplochromini</taxon>
        <taxon>Pundamilia</taxon>
    </lineage>
</organism>
<evidence type="ECO:0000259" key="13">
    <source>
        <dbReference type="PROSITE" id="PS50262"/>
    </source>
</evidence>
<evidence type="ECO:0000256" key="7">
    <source>
        <dbReference type="ARBA" id="ARBA00023157"/>
    </source>
</evidence>
<evidence type="ECO:0000256" key="11">
    <source>
        <dbReference type="RuleBase" id="RU201114"/>
    </source>
</evidence>
<dbReference type="GO" id="GO:0045202">
    <property type="term" value="C:synapse"/>
    <property type="evidence" value="ECO:0007669"/>
    <property type="project" value="TreeGrafter"/>
</dbReference>